<feature type="compositionally biased region" description="Polar residues" evidence="2">
    <location>
        <begin position="365"/>
        <end position="392"/>
    </location>
</feature>
<evidence type="ECO:0000256" key="2">
    <source>
        <dbReference type="SAM" id="MobiDB-lite"/>
    </source>
</evidence>
<dbReference type="VEuPathDB" id="FungiDB:VP01_1268g10"/>
<feature type="region of interest" description="Disordered" evidence="2">
    <location>
        <begin position="351"/>
        <end position="402"/>
    </location>
</feature>
<feature type="region of interest" description="Disordered" evidence="2">
    <location>
        <begin position="1"/>
        <end position="23"/>
    </location>
</feature>
<dbReference type="AlphaFoldDB" id="A0A0L6VP14"/>
<proteinExistence type="inferred from homology"/>
<dbReference type="GO" id="GO:0005737">
    <property type="term" value="C:cytoplasm"/>
    <property type="evidence" value="ECO:0007669"/>
    <property type="project" value="TreeGrafter"/>
</dbReference>
<sequence>MQPTKSNGINQTHLRKNSGTSSPVKAHFDQLEQFQWNDQFQEALTSLARTGLPPPLSSLTWPSLLQAMLFSLKRTVENYLKLGEASLFDTREEPAGGWLWTSEDLQKNIDRISLALNDFSDQTTQTAEKGQESLSPPTQSIRAIQSAPFTIQRLAELMFHDSTVSSSNSTGIHPHYTTLPKFLRAIQRVLSVSSPVKSFSVNTFILPQPNQFTSLADPSTSASSSVYGDGISSIIHTPRSRRHSTSTPITPILSTVPWLINSANRQSLSPELTSSEGRRSRHTSPLLLSSESGERPITPPLTSPSSPSAPITTPPPHNTLAATLLSPTPNHHHTSPLSNLLQETIASPPLHVDPAPFVITPPPSASQKPNNSGSLKTASEEPPSQSNPAKSNQAEDVKMEGC</sequence>
<evidence type="ECO:0000256" key="1">
    <source>
        <dbReference type="ARBA" id="ARBA00009207"/>
    </source>
</evidence>
<dbReference type="PANTHER" id="PTHR16487">
    <property type="entry name" value="PPP4R2-RELATED PROTEIN"/>
    <property type="match status" value="1"/>
</dbReference>
<feature type="region of interest" description="Disordered" evidence="2">
    <location>
        <begin position="269"/>
        <end position="337"/>
    </location>
</feature>
<dbReference type="GO" id="GO:0019888">
    <property type="term" value="F:protein phosphatase regulator activity"/>
    <property type="evidence" value="ECO:0007669"/>
    <property type="project" value="InterPro"/>
</dbReference>
<reference evidence="3 4" key="1">
    <citation type="submission" date="2015-08" db="EMBL/GenBank/DDBJ databases">
        <title>Next Generation Sequencing and Analysis of the Genome of Puccinia sorghi L Schw, the Causal Agent of Maize Common Rust.</title>
        <authorList>
            <person name="Rochi L."/>
            <person name="Burguener G."/>
            <person name="Darino M."/>
            <person name="Turjanski A."/>
            <person name="Kreff E."/>
            <person name="Dieguez M.J."/>
            <person name="Sacco F."/>
        </authorList>
    </citation>
    <scope>NUCLEOTIDE SEQUENCE [LARGE SCALE GENOMIC DNA]</scope>
    <source>
        <strain evidence="3 4">RO10H11247</strain>
    </source>
</reference>
<comment type="caution">
    <text evidence="3">The sequence shown here is derived from an EMBL/GenBank/DDBJ whole genome shotgun (WGS) entry which is preliminary data.</text>
</comment>
<name>A0A0L6VP14_9BASI</name>
<evidence type="ECO:0000313" key="3">
    <source>
        <dbReference type="EMBL" id="KNZ62456.1"/>
    </source>
</evidence>
<dbReference type="STRING" id="27349.A0A0L6VP14"/>
<gene>
    <name evidence="3" type="ORF">VP01_1268g10</name>
</gene>
<dbReference type="PANTHER" id="PTHR16487:SF0">
    <property type="entry name" value="PROTEIN PHOSPHATASE 4 REGULATORY SUBUNIT 2-RELATED"/>
    <property type="match status" value="1"/>
</dbReference>
<organism evidence="3 4">
    <name type="scientific">Puccinia sorghi</name>
    <dbReference type="NCBI Taxonomy" id="27349"/>
    <lineage>
        <taxon>Eukaryota</taxon>
        <taxon>Fungi</taxon>
        <taxon>Dikarya</taxon>
        <taxon>Basidiomycota</taxon>
        <taxon>Pucciniomycotina</taxon>
        <taxon>Pucciniomycetes</taxon>
        <taxon>Pucciniales</taxon>
        <taxon>Pucciniaceae</taxon>
        <taxon>Puccinia</taxon>
    </lineage>
</organism>
<dbReference type="InterPro" id="IPR015267">
    <property type="entry name" value="PPP4R2"/>
</dbReference>
<dbReference type="OrthoDB" id="341898at2759"/>
<keyword evidence="4" id="KW-1185">Reference proteome</keyword>
<dbReference type="Proteomes" id="UP000037035">
    <property type="component" value="Unassembled WGS sequence"/>
</dbReference>
<feature type="compositionally biased region" description="Polar residues" evidence="2">
    <location>
        <begin position="325"/>
        <end position="337"/>
    </location>
</feature>
<comment type="similarity">
    <text evidence="1">Belongs to the PPP4R2 family.</text>
</comment>
<dbReference type="EMBL" id="LAVV01002987">
    <property type="protein sequence ID" value="KNZ62456.1"/>
    <property type="molecule type" value="Genomic_DNA"/>
</dbReference>
<accession>A0A0L6VP14</accession>
<feature type="compositionally biased region" description="Basic and acidic residues" evidence="2">
    <location>
        <begin position="393"/>
        <end position="402"/>
    </location>
</feature>
<protein>
    <submittedName>
        <fullName evidence="3">Uncharacterized protein</fullName>
    </submittedName>
</protein>
<dbReference type="GO" id="GO:0005634">
    <property type="term" value="C:nucleus"/>
    <property type="evidence" value="ECO:0007669"/>
    <property type="project" value="TreeGrafter"/>
</dbReference>
<dbReference type="GO" id="GO:0030289">
    <property type="term" value="C:protein phosphatase 4 complex"/>
    <property type="evidence" value="ECO:0007669"/>
    <property type="project" value="InterPro"/>
</dbReference>
<evidence type="ECO:0000313" key="4">
    <source>
        <dbReference type="Proteomes" id="UP000037035"/>
    </source>
</evidence>